<evidence type="ECO:0000256" key="1">
    <source>
        <dbReference type="ARBA" id="ARBA00009437"/>
    </source>
</evidence>
<dbReference type="PANTHER" id="PTHR30118">
    <property type="entry name" value="HTH-TYPE TRANSCRIPTIONAL REGULATOR LEUO-RELATED"/>
    <property type="match status" value="1"/>
</dbReference>
<dbReference type="PROSITE" id="PS50931">
    <property type="entry name" value="HTH_LYSR"/>
    <property type="match status" value="1"/>
</dbReference>
<feature type="domain" description="HTH lysR-type" evidence="5">
    <location>
        <begin position="6"/>
        <end position="63"/>
    </location>
</feature>
<evidence type="ECO:0000256" key="4">
    <source>
        <dbReference type="ARBA" id="ARBA00023163"/>
    </source>
</evidence>
<dbReference type="InterPro" id="IPR005119">
    <property type="entry name" value="LysR_subst-bd"/>
</dbReference>
<dbReference type="Pfam" id="PF03466">
    <property type="entry name" value="LysR_substrate"/>
    <property type="match status" value="1"/>
</dbReference>
<evidence type="ECO:0000256" key="2">
    <source>
        <dbReference type="ARBA" id="ARBA00023015"/>
    </source>
</evidence>
<comment type="similarity">
    <text evidence="1">Belongs to the LysR transcriptional regulatory family.</text>
</comment>
<comment type="caution">
    <text evidence="6">The sequence shown here is derived from an EMBL/GenBank/DDBJ whole genome shotgun (WGS) entry which is preliminary data.</text>
</comment>
<dbReference type="AlphaFoldDB" id="A0A4R2M0D8"/>
<dbReference type="Pfam" id="PF00126">
    <property type="entry name" value="HTH_1"/>
    <property type="match status" value="1"/>
</dbReference>
<dbReference type="InterPro" id="IPR037402">
    <property type="entry name" value="YidZ_PBP2"/>
</dbReference>
<sequence length="314" mass="34433">MNFRTLDLNLLRVFDAVMTEGSLTRAAEVLAVTQPAASHSLKRLHEAVGEPLFVRGSHGMKPTPRAQALWPVVREGLAELQRALAPEEFDARTQEANFRIAMSDAPASVLTPILVRAIEARRARVDLRLVPLTSRDPRTMLRDGEADLAVGHFPEAIAAIVADGPPSGLLHRQLHRSHYVCVMRRGHPLADALTLDAFCEAHHVLVSFSGRPHGMIDEALAALGRRRRIVLTVNQYYTAGRVVTQSDLITVLPLSFVAATGTPQRLVTRTLPAPVTLPPVGVHMVWPARQDGDPAQRWLRALVQQAVGREIPAE</sequence>
<protein>
    <submittedName>
        <fullName evidence="6">LysR family transcriptional regulator</fullName>
    </submittedName>
</protein>
<accession>A0A4R2M0D8</accession>
<dbReference type="InterPro" id="IPR000847">
    <property type="entry name" value="LysR_HTH_N"/>
</dbReference>
<evidence type="ECO:0000313" key="6">
    <source>
        <dbReference type="EMBL" id="TCO97393.1"/>
    </source>
</evidence>
<dbReference type="OrthoDB" id="5495633at2"/>
<dbReference type="GeneID" id="99682715"/>
<organism evidence="6 7">
    <name type="scientific">Rubrivivax gelatinosus</name>
    <name type="common">Rhodocyclus gelatinosus</name>
    <name type="synonym">Rhodopseudomonas gelatinosa</name>
    <dbReference type="NCBI Taxonomy" id="28068"/>
    <lineage>
        <taxon>Bacteria</taxon>
        <taxon>Pseudomonadati</taxon>
        <taxon>Pseudomonadota</taxon>
        <taxon>Betaproteobacteria</taxon>
        <taxon>Burkholderiales</taxon>
        <taxon>Sphaerotilaceae</taxon>
        <taxon>Rubrivivax</taxon>
    </lineage>
</organism>
<name>A0A4R2M0D8_RUBGE</name>
<dbReference type="InterPro" id="IPR050389">
    <property type="entry name" value="LysR-type_TF"/>
</dbReference>
<dbReference type="PANTHER" id="PTHR30118:SF6">
    <property type="entry name" value="HTH-TYPE TRANSCRIPTIONAL REGULATOR LEUO"/>
    <property type="match status" value="1"/>
</dbReference>
<evidence type="ECO:0000313" key="7">
    <source>
        <dbReference type="Proteomes" id="UP000295106"/>
    </source>
</evidence>
<dbReference type="Gene3D" id="3.40.190.10">
    <property type="entry name" value="Periplasmic binding protein-like II"/>
    <property type="match status" value="2"/>
</dbReference>
<dbReference type="SUPFAM" id="SSF53850">
    <property type="entry name" value="Periplasmic binding protein-like II"/>
    <property type="match status" value="1"/>
</dbReference>
<evidence type="ECO:0000259" key="5">
    <source>
        <dbReference type="PROSITE" id="PS50931"/>
    </source>
</evidence>
<dbReference type="GO" id="GO:0003677">
    <property type="term" value="F:DNA binding"/>
    <property type="evidence" value="ECO:0007669"/>
    <property type="project" value="UniProtKB-KW"/>
</dbReference>
<dbReference type="InterPro" id="IPR036388">
    <property type="entry name" value="WH-like_DNA-bd_sf"/>
</dbReference>
<dbReference type="PRINTS" id="PR00039">
    <property type="entry name" value="HTHLYSR"/>
</dbReference>
<dbReference type="EMBL" id="SLXD01000022">
    <property type="protein sequence ID" value="TCO97393.1"/>
    <property type="molecule type" value="Genomic_DNA"/>
</dbReference>
<dbReference type="Proteomes" id="UP000295106">
    <property type="component" value="Unassembled WGS sequence"/>
</dbReference>
<keyword evidence="4" id="KW-0804">Transcription</keyword>
<keyword evidence="2" id="KW-0805">Transcription regulation</keyword>
<dbReference type="CDD" id="cd08417">
    <property type="entry name" value="PBP2_Nitroaromatics_like"/>
    <property type="match status" value="1"/>
</dbReference>
<dbReference type="Gene3D" id="1.10.10.10">
    <property type="entry name" value="Winged helix-like DNA-binding domain superfamily/Winged helix DNA-binding domain"/>
    <property type="match status" value="1"/>
</dbReference>
<gene>
    <name evidence="6" type="ORF">EV684_12220</name>
</gene>
<dbReference type="SUPFAM" id="SSF46785">
    <property type="entry name" value="Winged helix' DNA-binding domain"/>
    <property type="match status" value="1"/>
</dbReference>
<reference evidence="6 7" key="1">
    <citation type="submission" date="2019-03" db="EMBL/GenBank/DDBJ databases">
        <title>Genomic Encyclopedia of Type Strains, Phase IV (KMG-IV): sequencing the most valuable type-strain genomes for metagenomic binning, comparative biology and taxonomic classification.</title>
        <authorList>
            <person name="Goeker M."/>
        </authorList>
    </citation>
    <scope>NUCLEOTIDE SEQUENCE [LARGE SCALE GENOMIC DNA]</scope>
    <source>
        <strain evidence="6 7">DSM 1709</strain>
    </source>
</reference>
<dbReference type="GO" id="GO:0003700">
    <property type="term" value="F:DNA-binding transcription factor activity"/>
    <property type="evidence" value="ECO:0007669"/>
    <property type="project" value="InterPro"/>
</dbReference>
<evidence type="ECO:0000256" key="3">
    <source>
        <dbReference type="ARBA" id="ARBA00023125"/>
    </source>
</evidence>
<dbReference type="InterPro" id="IPR036390">
    <property type="entry name" value="WH_DNA-bd_sf"/>
</dbReference>
<proteinExistence type="inferred from homology"/>
<dbReference type="RefSeq" id="WP_132649670.1">
    <property type="nucleotide sequence ID" value="NZ_CP181386.1"/>
</dbReference>
<keyword evidence="3" id="KW-0238">DNA-binding</keyword>